<dbReference type="AlphaFoldDB" id="A0A0F9IDV4"/>
<proteinExistence type="predicted"/>
<comment type="caution">
    <text evidence="1">The sequence shown here is derived from an EMBL/GenBank/DDBJ whole genome shotgun (WGS) entry which is preliminary data.</text>
</comment>
<evidence type="ECO:0000313" key="1">
    <source>
        <dbReference type="EMBL" id="KKM25816.1"/>
    </source>
</evidence>
<accession>A0A0F9IDV4</accession>
<reference evidence="1" key="1">
    <citation type="journal article" date="2015" name="Nature">
        <title>Complex archaea that bridge the gap between prokaryotes and eukaryotes.</title>
        <authorList>
            <person name="Spang A."/>
            <person name="Saw J.H."/>
            <person name="Jorgensen S.L."/>
            <person name="Zaremba-Niedzwiedzka K."/>
            <person name="Martijn J."/>
            <person name="Lind A.E."/>
            <person name="van Eijk R."/>
            <person name="Schleper C."/>
            <person name="Guy L."/>
            <person name="Ettema T.J."/>
        </authorList>
    </citation>
    <scope>NUCLEOTIDE SEQUENCE</scope>
</reference>
<sequence length="53" mass="6543">MAVAELLGKFVFEVENEMPYDEFADWLAWLRLKREVQDKENKRQESRNKRRRS</sequence>
<name>A0A0F9IDV4_9ZZZZ</name>
<gene>
    <name evidence="1" type="ORF">LCGC14_1591160</name>
</gene>
<organism evidence="1">
    <name type="scientific">marine sediment metagenome</name>
    <dbReference type="NCBI Taxonomy" id="412755"/>
    <lineage>
        <taxon>unclassified sequences</taxon>
        <taxon>metagenomes</taxon>
        <taxon>ecological metagenomes</taxon>
    </lineage>
</organism>
<protein>
    <submittedName>
        <fullName evidence="1">Uncharacterized protein</fullName>
    </submittedName>
</protein>
<dbReference type="EMBL" id="LAZR01012635">
    <property type="protein sequence ID" value="KKM25816.1"/>
    <property type="molecule type" value="Genomic_DNA"/>
</dbReference>